<dbReference type="EMBL" id="JARJCN010000076">
    <property type="protein sequence ID" value="KAJ7076980.1"/>
    <property type="molecule type" value="Genomic_DNA"/>
</dbReference>
<gene>
    <name evidence="1" type="ORF">B0H15DRAFT_955296</name>
</gene>
<reference evidence="1" key="1">
    <citation type="submission" date="2023-03" db="EMBL/GenBank/DDBJ databases">
        <title>Massive genome expansion in bonnet fungi (Mycena s.s.) driven by repeated elements and novel gene families across ecological guilds.</title>
        <authorList>
            <consortium name="Lawrence Berkeley National Laboratory"/>
            <person name="Harder C.B."/>
            <person name="Miyauchi S."/>
            <person name="Viragh M."/>
            <person name="Kuo A."/>
            <person name="Thoen E."/>
            <person name="Andreopoulos B."/>
            <person name="Lu D."/>
            <person name="Skrede I."/>
            <person name="Drula E."/>
            <person name="Henrissat B."/>
            <person name="Morin E."/>
            <person name="Kohler A."/>
            <person name="Barry K."/>
            <person name="LaButti K."/>
            <person name="Morin E."/>
            <person name="Salamov A."/>
            <person name="Lipzen A."/>
            <person name="Mereny Z."/>
            <person name="Hegedus B."/>
            <person name="Baldrian P."/>
            <person name="Stursova M."/>
            <person name="Weitz H."/>
            <person name="Taylor A."/>
            <person name="Grigoriev I.V."/>
            <person name="Nagy L.G."/>
            <person name="Martin F."/>
            <person name="Kauserud H."/>
        </authorList>
    </citation>
    <scope>NUCLEOTIDE SEQUENCE</scope>
    <source>
        <strain evidence="1">CBHHK173m</strain>
    </source>
</reference>
<accession>A0AAD6XGB3</accession>
<organism evidence="1 2">
    <name type="scientific">Mycena belliarum</name>
    <dbReference type="NCBI Taxonomy" id="1033014"/>
    <lineage>
        <taxon>Eukaryota</taxon>
        <taxon>Fungi</taxon>
        <taxon>Dikarya</taxon>
        <taxon>Basidiomycota</taxon>
        <taxon>Agaricomycotina</taxon>
        <taxon>Agaricomycetes</taxon>
        <taxon>Agaricomycetidae</taxon>
        <taxon>Agaricales</taxon>
        <taxon>Marasmiineae</taxon>
        <taxon>Mycenaceae</taxon>
        <taxon>Mycena</taxon>
    </lineage>
</organism>
<protein>
    <submittedName>
        <fullName evidence="1">Uncharacterized protein</fullName>
    </submittedName>
</protein>
<name>A0AAD6XGB3_9AGAR</name>
<dbReference type="AlphaFoldDB" id="A0AAD6XGB3"/>
<dbReference type="Proteomes" id="UP001222325">
    <property type="component" value="Unassembled WGS sequence"/>
</dbReference>
<sequence>MQVNASPRRRLVVRHFTGGRGAHLRTADRARYAVHGERRLPPCRSSTFARDPSPSSLFPLPLFPLRPPPLFLPTPLPLPTPHPLFLLFLLSPLPLPSPHLVYPTQLLQSFTGVHDADHASPPATTISYILTPTYLTLTGAPPADRKPGCQFYH</sequence>
<comment type="caution">
    <text evidence="1">The sequence shown here is derived from an EMBL/GenBank/DDBJ whole genome shotgun (WGS) entry which is preliminary data.</text>
</comment>
<keyword evidence="2" id="KW-1185">Reference proteome</keyword>
<proteinExistence type="predicted"/>
<evidence type="ECO:0000313" key="2">
    <source>
        <dbReference type="Proteomes" id="UP001222325"/>
    </source>
</evidence>
<evidence type="ECO:0000313" key="1">
    <source>
        <dbReference type="EMBL" id="KAJ7076980.1"/>
    </source>
</evidence>